<accession>A0ABS9X861</accession>
<evidence type="ECO:0000256" key="1">
    <source>
        <dbReference type="SAM" id="MobiDB-lite"/>
    </source>
</evidence>
<comment type="caution">
    <text evidence="2">The sequence shown here is derived from an EMBL/GenBank/DDBJ whole genome shotgun (WGS) entry which is preliminary data.</text>
</comment>
<evidence type="ECO:0000313" key="2">
    <source>
        <dbReference type="EMBL" id="MCI3238248.1"/>
    </source>
</evidence>
<reference evidence="2" key="1">
    <citation type="submission" date="2022-03" db="EMBL/GenBank/DDBJ databases">
        <title>Streptomyces 7R015 and 7R016 isolated from Barleria lupulina in Thailand.</title>
        <authorList>
            <person name="Kanchanasin P."/>
            <person name="Phongsopitanun W."/>
            <person name="Tanasupawat S."/>
        </authorList>
    </citation>
    <scope>NUCLEOTIDE SEQUENCE</scope>
    <source>
        <strain evidence="2">7R016</strain>
    </source>
</reference>
<proteinExistence type="predicted"/>
<dbReference type="RefSeq" id="WP_242707861.1">
    <property type="nucleotide sequence ID" value="NZ_JALDAX010000001.1"/>
</dbReference>
<gene>
    <name evidence="2" type="ORF">MQN93_00775</name>
</gene>
<evidence type="ECO:0000313" key="3">
    <source>
        <dbReference type="Proteomes" id="UP001165270"/>
    </source>
</evidence>
<sequence>MANEERLPHWRAELIASLEQLGALGAELRDDGPEFEADALAEADELLRRASRAVEELSARYPRLDADELRTSPARGIDTLSVVYTVGITTLVLPFVQTLAQRAGEDAYRALCRIIGRHGRSSRRNAEPGRVVLGDRETDVRVAIDSRVDAAALAALQQVDFADESLQEATLRWNPDRSAWETEPGRARVSLWLPGDPLDEDWDRNRDGTATSG</sequence>
<keyword evidence="3" id="KW-1185">Reference proteome</keyword>
<protein>
    <submittedName>
        <fullName evidence="2">Uncharacterized protein</fullName>
    </submittedName>
</protein>
<name>A0ABS9X861_9ACTN</name>
<dbReference type="Proteomes" id="UP001165270">
    <property type="component" value="Unassembled WGS sequence"/>
</dbReference>
<organism evidence="2 3">
    <name type="scientific">Streptomyces spinosisporus</name>
    <dbReference type="NCBI Taxonomy" id="2927582"/>
    <lineage>
        <taxon>Bacteria</taxon>
        <taxon>Bacillati</taxon>
        <taxon>Actinomycetota</taxon>
        <taxon>Actinomycetes</taxon>
        <taxon>Kitasatosporales</taxon>
        <taxon>Streptomycetaceae</taxon>
        <taxon>Streptomyces</taxon>
    </lineage>
</organism>
<feature type="region of interest" description="Disordered" evidence="1">
    <location>
        <begin position="191"/>
        <end position="213"/>
    </location>
</feature>
<dbReference type="EMBL" id="JALDAX010000001">
    <property type="protein sequence ID" value="MCI3238248.1"/>
    <property type="molecule type" value="Genomic_DNA"/>
</dbReference>